<reference evidence="1 2" key="1">
    <citation type="submission" date="2024-05" db="EMBL/GenBank/DDBJ databases">
        <title>A draft genome resource for the thread blight pathogen Marasmius tenuissimus strain MS-2.</title>
        <authorList>
            <person name="Yulfo-Soto G.E."/>
            <person name="Baruah I.K."/>
            <person name="Amoako-Attah I."/>
            <person name="Bukari Y."/>
            <person name="Meinhardt L.W."/>
            <person name="Bailey B.A."/>
            <person name="Cohen S.P."/>
        </authorList>
    </citation>
    <scope>NUCLEOTIDE SEQUENCE [LARGE SCALE GENOMIC DNA]</scope>
    <source>
        <strain evidence="1 2">MS-2</strain>
    </source>
</reference>
<evidence type="ECO:0008006" key="3">
    <source>
        <dbReference type="Google" id="ProtNLM"/>
    </source>
</evidence>
<organism evidence="1 2">
    <name type="scientific">Marasmius tenuissimus</name>
    <dbReference type="NCBI Taxonomy" id="585030"/>
    <lineage>
        <taxon>Eukaryota</taxon>
        <taxon>Fungi</taxon>
        <taxon>Dikarya</taxon>
        <taxon>Basidiomycota</taxon>
        <taxon>Agaricomycotina</taxon>
        <taxon>Agaricomycetes</taxon>
        <taxon>Agaricomycetidae</taxon>
        <taxon>Agaricales</taxon>
        <taxon>Marasmiineae</taxon>
        <taxon>Marasmiaceae</taxon>
        <taxon>Marasmius</taxon>
    </lineage>
</organism>
<sequence>MSDSDASALTPKMGTLSFEEKKGGWVENLEGELDFEGTLFLDYMLKNEPFETLYKQYIPHEGFDHHPPKFEYEVALTKADLIAYARKHSLATKQLDSPRPKWSTVFREVDSRLYDKLKVKREDGILLWSAPWTKDKERNLLLSLCSDYDLKIRVANPDTLIKRLEEEFGQSAK</sequence>
<keyword evidence="2" id="KW-1185">Reference proteome</keyword>
<comment type="caution">
    <text evidence="1">The sequence shown here is derived from an EMBL/GenBank/DDBJ whole genome shotgun (WGS) entry which is preliminary data.</text>
</comment>
<proteinExistence type="predicted"/>
<evidence type="ECO:0000313" key="1">
    <source>
        <dbReference type="EMBL" id="KAL0057568.1"/>
    </source>
</evidence>
<gene>
    <name evidence="1" type="ORF">AAF712_015790</name>
</gene>
<protein>
    <recommendedName>
        <fullName evidence="3">WYL domain-containing protein</fullName>
    </recommendedName>
</protein>
<dbReference type="EMBL" id="JBBXMP010000493">
    <property type="protein sequence ID" value="KAL0057568.1"/>
    <property type="molecule type" value="Genomic_DNA"/>
</dbReference>
<name>A0ABR2Z8E1_9AGAR</name>
<evidence type="ECO:0000313" key="2">
    <source>
        <dbReference type="Proteomes" id="UP001437256"/>
    </source>
</evidence>
<dbReference type="Proteomes" id="UP001437256">
    <property type="component" value="Unassembled WGS sequence"/>
</dbReference>
<accession>A0ABR2Z8E1</accession>